<reference evidence="1 2" key="1">
    <citation type="journal article" date="2012" name="Genome Biol.">
        <title>Genome and low-iron response of an oceanic diatom adapted to chronic iron limitation.</title>
        <authorList>
            <person name="Lommer M."/>
            <person name="Specht M."/>
            <person name="Roy A.S."/>
            <person name="Kraemer L."/>
            <person name="Andreson R."/>
            <person name="Gutowska M.A."/>
            <person name="Wolf J."/>
            <person name="Bergner S.V."/>
            <person name="Schilhabel M.B."/>
            <person name="Klostermeier U.C."/>
            <person name="Beiko R.G."/>
            <person name="Rosenstiel P."/>
            <person name="Hippler M."/>
            <person name="Laroche J."/>
        </authorList>
    </citation>
    <scope>NUCLEOTIDE SEQUENCE [LARGE SCALE GENOMIC DNA]</scope>
    <source>
        <strain evidence="1 2">CCMP1005</strain>
    </source>
</reference>
<gene>
    <name evidence="1" type="ORF">THAOC_25644</name>
</gene>
<organism evidence="1 2">
    <name type="scientific">Thalassiosira oceanica</name>
    <name type="common">Marine diatom</name>
    <dbReference type="NCBI Taxonomy" id="159749"/>
    <lineage>
        <taxon>Eukaryota</taxon>
        <taxon>Sar</taxon>
        <taxon>Stramenopiles</taxon>
        <taxon>Ochrophyta</taxon>
        <taxon>Bacillariophyta</taxon>
        <taxon>Coscinodiscophyceae</taxon>
        <taxon>Thalassiosirophycidae</taxon>
        <taxon>Thalassiosirales</taxon>
        <taxon>Thalassiosiraceae</taxon>
        <taxon>Thalassiosira</taxon>
    </lineage>
</organism>
<proteinExistence type="predicted"/>
<comment type="caution">
    <text evidence="1">The sequence shown here is derived from an EMBL/GenBank/DDBJ whole genome shotgun (WGS) entry which is preliminary data.</text>
</comment>
<dbReference type="EMBL" id="AGNL01035419">
    <property type="protein sequence ID" value="EJK54706.1"/>
    <property type="molecule type" value="Genomic_DNA"/>
</dbReference>
<sequence>EFVPEGLDLTLEPGQERGYRVVARLEEDLGLRVMREPLVTEHKEVRDLKVPPGD</sequence>
<accession>K0S0Z7</accession>
<evidence type="ECO:0000313" key="1">
    <source>
        <dbReference type="EMBL" id="EJK54706.1"/>
    </source>
</evidence>
<name>K0S0Z7_THAOC</name>
<keyword evidence="2" id="KW-1185">Reference proteome</keyword>
<protein>
    <submittedName>
        <fullName evidence="1">Uncharacterized protein</fullName>
    </submittedName>
</protein>
<dbReference type="AlphaFoldDB" id="K0S0Z7"/>
<feature type="non-terminal residue" evidence="1">
    <location>
        <position position="1"/>
    </location>
</feature>
<evidence type="ECO:0000313" key="2">
    <source>
        <dbReference type="Proteomes" id="UP000266841"/>
    </source>
</evidence>
<dbReference type="Proteomes" id="UP000266841">
    <property type="component" value="Unassembled WGS sequence"/>
</dbReference>